<proteinExistence type="predicted"/>
<sequence length="143" mass="16208">MGYQFLANSNNEYDANWLIIEAAVCAEGRAWSFRDPSLLTWEVSALIDFFEGLASETPHRQGILFTEPNLEFIVQSPTCVRVQFSLEASPPWLGNTDELENPFAIDFDISTQQCSDAATSLRQQLARFPQRTVRSGFRAWIGR</sequence>
<keyword evidence="2" id="KW-1185">Reference proteome</keyword>
<dbReference type="InterPro" id="IPR056510">
    <property type="entry name" value="WapI"/>
</dbReference>
<reference evidence="1" key="1">
    <citation type="submission" date="2023-09" db="EMBL/GenBank/DDBJ databases">
        <title>Undibacterium sp. 20NA77.5 isolated from freshwater.</title>
        <authorList>
            <person name="Le V."/>
            <person name="Ko S.-R."/>
            <person name="Ahn C.-Y."/>
            <person name="Oh H.-M."/>
        </authorList>
    </citation>
    <scope>NUCLEOTIDE SEQUENCE</scope>
    <source>
        <strain evidence="1">20NA77.5</strain>
    </source>
</reference>
<dbReference type="Proteomes" id="UP001181355">
    <property type="component" value="Chromosome"/>
</dbReference>
<organism evidence="1 2">
    <name type="scientific">Undibacterium cyanobacteriorum</name>
    <dbReference type="NCBI Taxonomy" id="3073561"/>
    <lineage>
        <taxon>Bacteria</taxon>
        <taxon>Pseudomonadati</taxon>
        <taxon>Pseudomonadota</taxon>
        <taxon>Betaproteobacteria</taxon>
        <taxon>Burkholderiales</taxon>
        <taxon>Oxalobacteraceae</taxon>
        <taxon>Undibacterium</taxon>
    </lineage>
</organism>
<evidence type="ECO:0000313" key="2">
    <source>
        <dbReference type="Proteomes" id="UP001181355"/>
    </source>
</evidence>
<gene>
    <name evidence="1" type="ORF">RF679_06070</name>
</gene>
<dbReference type="EMBL" id="CP133720">
    <property type="protein sequence ID" value="WMW81847.1"/>
    <property type="molecule type" value="Genomic_DNA"/>
</dbReference>
<protein>
    <submittedName>
        <fullName evidence="1">Uncharacterized protein</fullName>
    </submittedName>
</protein>
<accession>A0ABY9RKU5</accession>
<dbReference type="RefSeq" id="WP_309483324.1">
    <property type="nucleotide sequence ID" value="NZ_CP133720.1"/>
</dbReference>
<name>A0ABY9RKU5_9BURK</name>
<evidence type="ECO:0000313" key="1">
    <source>
        <dbReference type="EMBL" id="WMW81847.1"/>
    </source>
</evidence>
<dbReference type="Pfam" id="PF24716">
    <property type="entry name" value="WapI"/>
    <property type="match status" value="1"/>
</dbReference>